<dbReference type="SUPFAM" id="SSF53067">
    <property type="entry name" value="Actin-like ATPase domain"/>
    <property type="match status" value="1"/>
</dbReference>
<accession>A0ABS9WXX9</accession>
<gene>
    <name evidence="1" type="ORF">L3081_04690</name>
</gene>
<evidence type="ECO:0000313" key="1">
    <source>
        <dbReference type="EMBL" id="MCI2282829.1"/>
    </source>
</evidence>
<evidence type="ECO:0000313" key="2">
    <source>
        <dbReference type="Proteomes" id="UP001139646"/>
    </source>
</evidence>
<protein>
    <submittedName>
        <fullName evidence="1">Uncharacterized protein</fullName>
    </submittedName>
</protein>
<dbReference type="Proteomes" id="UP001139646">
    <property type="component" value="Unassembled WGS sequence"/>
</dbReference>
<keyword evidence="2" id="KW-1185">Reference proteome</keyword>
<name>A0ABS9WXX9_9GAMM</name>
<reference evidence="1" key="1">
    <citation type="submission" date="2022-01" db="EMBL/GenBank/DDBJ databases">
        <title>Colwellia maritima, isolated from seawater.</title>
        <authorList>
            <person name="Kristyanto S."/>
            <person name="Jung J."/>
            <person name="Jeon C.O."/>
        </authorList>
    </citation>
    <scope>NUCLEOTIDE SEQUENCE</scope>
    <source>
        <strain evidence="1">MSW7</strain>
    </source>
</reference>
<dbReference type="InterPro" id="IPR043129">
    <property type="entry name" value="ATPase_NBD"/>
</dbReference>
<dbReference type="EMBL" id="JAKKSL010000001">
    <property type="protein sequence ID" value="MCI2282829.1"/>
    <property type="molecule type" value="Genomic_DNA"/>
</dbReference>
<proteinExistence type="predicted"/>
<comment type="caution">
    <text evidence="1">The sequence shown here is derived from an EMBL/GenBank/DDBJ whole genome shotgun (WGS) entry which is preliminary data.</text>
</comment>
<organism evidence="1 2">
    <name type="scientific">Colwellia maritima</name>
    <dbReference type="NCBI Taxonomy" id="2912588"/>
    <lineage>
        <taxon>Bacteria</taxon>
        <taxon>Pseudomonadati</taxon>
        <taxon>Pseudomonadota</taxon>
        <taxon>Gammaproteobacteria</taxon>
        <taxon>Alteromonadales</taxon>
        <taxon>Colwelliaceae</taxon>
        <taxon>Colwellia</taxon>
    </lineage>
</organism>
<dbReference type="RefSeq" id="WP_242283838.1">
    <property type="nucleotide sequence ID" value="NZ_JAKKSL010000001.1"/>
</dbReference>
<sequence>MSLLTKIKNMLAKKQSNQLVGISLQHNSVAVCSLPSVKRTTSSEEKKATKTTFQLFNVHELNYSAAIIEAEAKENLTGKCHIVLNGQQSQIVQVDKPSIPAAEINSALKWQVKDLVSISPENMVLDYFDGPVLAGGKKKLTWFVHH</sequence>